<reference evidence="3" key="2">
    <citation type="submission" date="2020-01" db="EMBL/GenBank/DDBJ databases">
        <authorList>
            <person name="Korhonen P.K.K."/>
            <person name="Guangxu M.G."/>
            <person name="Wang T.W."/>
            <person name="Stroehlein A.J.S."/>
            <person name="Young N.D."/>
            <person name="Ang C.-S.A."/>
            <person name="Fernando D.W.F."/>
            <person name="Lu H.L."/>
            <person name="Taylor S.T."/>
            <person name="Ehtesham M.E.M."/>
            <person name="Najaraj S.H.N."/>
            <person name="Harsha G.H.G."/>
            <person name="Madugundu A.M."/>
            <person name="Renuse S.R."/>
            <person name="Holt D.H."/>
            <person name="Pandey A.P."/>
            <person name="Papenfuss A.P."/>
            <person name="Gasser R.B.G."/>
            <person name="Fischer K.F."/>
        </authorList>
    </citation>
    <scope>NUCLEOTIDE SEQUENCE</scope>
    <source>
        <strain evidence="3">SSS_KF_BRIS2020</strain>
    </source>
</reference>
<dbReference type="Gene3D" id="3.90.215.10">
    <property type="entry name" value="Gamma Fibrinogen, chain A, domain 1"/>
    <property type="match status" value="1"/>
</dbReference>
<dbReference type="Proteomes" id="UP000070412">
    <property type="component" value="Unassembled WGS sequence"/>
</dbReference>
<dbReference type="PANTHER" id="PTHR19143:SF327">
    <property type="entry name" value="FI21813P1-RELATED"/>
    <property type="match status" value="1"/>
</dbReference>
<reference evidence="5" key="1">
    <citation type="journal article" date="2020" name="PLoS Negl. Trop. Dis.">
        <title>High-quality nuclear genome for Sarcoptes scabiei-A critical resource for a neglected parasite.</title>
        <authorList>
            <person name="Korhonen P.K."/>
            <person name="Gasser R.B."/>
            <person name="Ma G."/>
            <person name="Wang T."/>
            <person name="Stroehlein A.J."/>
            <person name="Young N.D."/>
            <person name="Ang C.S."/>
            <person name="Fernando D.D."/>
            <person name="Lu H.C."/>
            <person name="Taylor S."/>
            <person name="Reynolds S.L."/>
            <person name="Mofiz E."/>
            <person name="Najaraj S.H."/>
            <person name="Gowda H."/>
            <person name="Madugundu A."/>
            <person name="Renuse S."/>
            <person name="Holt D."/>
            <person name="Pandey A."/>
            <person name="Papenfuss A.T."/>
            <person name="Fischer K."/>
        </authorList>
    </citation>
    <scope>NUCLEOTIDE SEQUENCE [LARGE SCALE GENOMIC DNA]</scope>
</reference>
<dbReference type="InterPro" id="IPR036056">
    <property type="entry name" value="Fibrinogen-like_C"/>
</dbReference>
<evidence type="ECO:0000259" key="2">
    <source>
        <dbReference type="PROSITE" id="PS51406"/>
    </source>
</evidence>
<dbReference type="SMART" id="SM00186">
    <property type="entry name" value="FBG"/>
    <property type="match status" value="1"/>
</dbReference>
<dbReference type="InterPro" id="IPR050373">
    <property type="entry name" value="Fibrinogen_C-term_domain"/>
</dbReference>
<keyword evidence="5" id="KW-1185">Reference proteome</keyword>
<protein>
    <submittedName>
        <fullName evidence="3">Angiopoietin-1</fullName>
    </submittedName>
</protein>
<sequence>MQEIFGLFANWTLSQYVSRMHRNVAEELNIFSFELKERLQHLYERFNKIDTISSLNDRISSSILEIREQVFEDHDLLKNFIKKFEIHQQETSKSDESFKRVVKLYGFDPTQIDRNSDRHKNITNHNRLEDDYDDSGWKCFMVSNRTTGKKFGLDFDPQLSLIGTDTKRMEKIFENFYKKFISFLNDSILISPPSSSSSSSSASSKFDRKFELNPTKRQAILNSSEKHHESFSNKSIENETASLSNANKLKENLKGEIVGKKFIEINVTQIETENKIGNQRKDSKLGSQSKTFLNETIERPVFEPEPSKSLRKNSKESQPTVTKCSRDIQIPFPRSCDEIRKNGGNCNGVYVILTKVVSLKHVYCHMEQHNDVGWIILLRRGRFATKSFSPSTQQSSYNHYYRHQNNNNNNSPNSNNMVRMRHSLDFNQNYDHYRSGFGDMHTGEFWIGLDFIHQITYNEPHLLQIDLLDYQDQFISMVYDGFRIGGYKDGFRFYEKLTKRAEYLKLSRFKSSEINSDLCFLFFLCSHFVLFRSQINNVRDDLHRQSENSKWNLTYLARSVLKHNRTIFTTYDHLYDEQSKIDPNEQQKQSEQQKRLRECIRWFGDSGWWFHPSTPTIISSLFDRSPSIDLCRHLNTFQLTAPLLSTTEQLSIKWNNWNSDNAATDDGFSTRPIKAVLMKIRSEQ</sequence>
<evidence type="ECO:0000313" key="4">
    <source>
        <dbReference type="EnsemblMetazoa" id="KAF7492133.1"/>
    </source>
</evidence>
<name>A0A834VFV6_SARSC</name>
<evidence type="ECO:0000313" key="3">
    <source>
        <dbReference type="EMBL" id="KAF7492133.1"/>
    </source>
</evidence>
<dbReference type="InterPro" id="IPR002181">
    <property type="entry name" value="Fibrinogen_a/b/g_C_dom"/>
</dbReference>
<accession>A0A834VFV6</accession>
<dbReference type="InterPro" id="IPR014716">
    <property type="entry name" value="Fibrinogen_a/b/g_C_1"/>
</dbReference>
<dbReference type="Pfam" id="PF00147">
    <property type="entry name" value="Fibrinogen_C"/>
    <property type="match status" value="1"/>
</dbReference>
<feature type="region of interest" description="Disordered" evidence="1">
    <location>
        <begin position="303"/>
        <end position="322"/>
    </location>
</feature>
<evidence type="ECO:0000256" key="1">
    <source>
        <dbReference type="SAM" id="MobiDB-lite"/>
    </source>
</evidence>
<proteinExistence type="predicted"/>
<feature type="domain" description="Fibrinogen C-terminal" evidence="2">
    <location>
        <begin position="327"/>
        <end position="492"/>
    </location>
</feature>
<dbReference type="GO" id="GO:0005615">
    <property type="term" value="C:extracellular space"/>
    <property type="evidence" value="ECO:0007669"/>
    <property type="project" value="TreeGrafter"/>
</dbReference>
<dbReference type="EnsemblMetazoa" id="SSS_8910s_mrna">
    <property type="protein sequence ID" value="KAF7492133.1"/>
    <property type="gene ID" value="SSS_8910"/>
</dbReference>
<gene>
    <name evidence="3" type="ORF">SSS_8910</name>
</gene>
<dbReference type="SUPFAM" id="SSF56496">
    <property type="entry name" value="Fibrinogen C-terminal domain-like"/>
    <property type="match status" value="1"/>
</dbReference>
<evidence type="ECO:0000313" key="5">
    <source>
        <dbReference type="Proteomes" id="UP000070412"/>
    </source>
</evidence>
<dbReference type="PANTHER" id="PTHR19143">
    <property type="entry name" value="FIBRINOGEN/TENASCIN/ANGIOPOEITIN"/>
    <property type="match status" value="1"/>
</dbReference>
<organism evidence="3">
    <name type="scientific">Sarcoptes scabiei</name>
    <name type="common">Itch mite</name>
    <name type="synonym">Acarus scabiei</name>
    <dbReference type="NCBI Taxonomy" id="52283"/>
    <lineage>
        <taxon>Eukaryota</taxon>
        <taxon>Metazoa</taxon>
        <taxon>Ecdysozoa</taxon>
        <taxon>Arthropoda</taxon>
        <taxon>Chelicerata</taxon>
        <taxon>Arachnida</taxon>
        <taxon>Acari</taxon>
        <taxon>Acariformes</taxon>
        <taxon>Sarcoptiformes</taxon>
        <taxon>Astigmata</taxon>
        <taxon>Psoroptidia</taxon>
        <taxon>Sarcoptoidea</taxon>
        <taxon>Sarcoptidae</taxon>
        <taxon>Sarcoptinae</taxon>
        <taxon>Sarcoptes</taxon>
    </lineage>
</organism>
<reference evidence="4" key="3">
    <citation type="submission" date="2022-06" db="UniProtKB">
        <authorList>
            <consortium name="EnsemblMetazoa"/>
        </authorList>
    </citation>
    <scope>IDENTIFICATION</scope>
</reference>
<dbReference type="AlphaFoldDB" id="A0A834VFV6"/>
<dbReference type="OrthoDB" id="6507675at2759"/>
<dbReference type="EMBL" id="WVUK01000057">
    <property type="protein sequence ID" value="KAF7492133.1"/>
    <property type="molecule type" value="Genomic_DNA"/>
</dbReference>
<dbReference type="PROSITE" id="PS51406">
    <property type="entry name" value="FIBRINOGEN_C_2"/>
    <property type="match status" value="1"/>
</dbReference>